<feature type="compositionally biased region" description="Polar residues" evidence="1">
    <location>
        <begin position="156"/>
        <end position="167"/>
    </location>
</feature>
<reference evidence="2" key="1">
    <citation type="submission" date="2021-05" db="EMBL/GenBank/DDBJ databases">
        <authorList>
            <person name="Stam R."/>
        </authorList>
    </citation>
    <scope>NUCLEOTIDE SEQUENCE</scope>
    <source>
        <strain evidence="2">CS162</strain>
    </source>
</reference>
<sequence>MATLSVPSPNLGSASLGDSIHRPLSTHGLPKQPRTMSPERPHRFSAKSYPPPALVHAPMTPQSLGPMSPPPMSAKSFGTFIDSEPSTPAYSPRMDHEWHDSSVVLVRPMSSSSEPSSPTEPVWRMLQPLPVKAPPKPKASTTRPQSKEPATAAKEISSNTSLSSHPTKQARYISRPQEIKLADLSQQDHTPKSEEVEKEDEKKLQEQTASTPTAATFGKLATKMKLMLRRKNTNAKKKEKKKRQYEEVDRIEDVHWTEM</sequence>
<feature type="region of interest" description="Disordered" evidence="1">
    <location>
        <begin position="107"/>
        <end position="218"/>
    </location>
</feature>
<evidence type="ECO:0000256" key="1">
    <source>
        <dbReference type="SAM" id="MobiDB-lite"/>
    </source>
</evidence>
<feature type="compositionally biased region" description="Polar residues" evidence="1">
    <location>
        <begin position="1"/>
        <end position="13"/>
    </location>
</feature>
<feature type="compositionally biased region" description="Basic and acidic residues" evidence="1">
    <location>
        <begin position="244"/>
        <end position="259"/>
    </location>
</feature>
<dbReference type="RefSeq" id="XP_043170871.1">
    <property type="nucleotide sequence ID" value="XM_043314936.1"/>
</dbReference>
<feature type="compositionally biased region" description="Basic and acidic residues" evidence="1">
    <location>
        <begin position="189"/>
        <end position="205"/>
    </location>
</feature>
<proteinExistence type="predicted"/>
<evidence type="ECO:0000313" key="3">
    <source>
        <dbReference type="Proteomes" id="UP000676310"/>
    </source>
</evidence>
<gene>
    <name evidence="2" type="ORF">ALTATR162_LOCUS7308</name>
</gene>
<evidence type="ECO:0000313" key="2">
    <source>
        <dbReference type="EMBL" id="CAG5171323.1"/>
    </source>
</evidence>
<dbReference type="GeneID" id="67019294"/>
<feature type="region of interest" description="Disordered" evidence="1">
    <location>
        <begin position="231"/>
        <end position="259"/>
    </location>
</feature>
<dbReference type="OrthoDB" id="3921377at2759"/>
<comment type="caution">
    <text evidence="2">The sequence shown here is derived from an EMBL/GenBank/DDBJ whole genome shotgun (WGS) entry which is preliminary data.</text>
</comment>
<name>A0A8J2I5T0_9PLEO</name>
<dbReference type="EMBL" id="CAJRGZ010000022">
    <property type="protein sequence ID" value="CAG5171323.1"/>
    <property type="molecule type" value="Genomic_DNA"/>
</dbReference>
<accession>A0A8J2I5T0</accession>
<keyword evidence="3" id="KW-1185">Reference proteome</keyword>
<dbReference type="Proteomes" id="UP000676310">
    <property type="component" value="Unassembled WGS sequence"/>
</dbReference>
<organism evidence="2 3">
    <name type="scientific">Alternaria atra</name>
    <dbReference type="NCBI Taxonomy" id="119953"/>
    <lineage>
        <taxon>Eukaryota</taxon>
        <taxon>Fungi</taxon>
        <taxon>Dikarya</taxon>
        <taxon>Ascomycota</taxon>
        <taxon>Pezizomycotina</taxon>
        <taxon>Dothideomycetes</taxon>
        <taxon>Pleosporomycetidae</taxon>
        <taxon>Pleosporales</taxon>
        <taxon>Pleosporineae</taxon>
        <taxon>Pleosporaceae</taxon>
        <taxon>Alternaria</taxon>
        <taxon>Alternaria sect. Ulocladioides</taxon>
    </lineage>
</organism>
<feature type="region of interest" description="Disordered" evidence="1">
    <location>
        <begin position="1"/>
        <end position="95"/>
    </location>
</feature>
<feature type="compositionally biased region" description="Low complexity" evidence="1">
    <location>
        <begin position="108"/>
        <end position="121"/>
    </location>
</feature>
<protein>
    <submittedName>
        <fullName evidence="2">Uncharacterized protein</fullName>
    </submittedName>
</protein>
<feature type="compositionally biased region" description="Basic residues" evidence="1">
    <location>
        <begin position="231"/>
        <end position="243"/>
    </location>
</feature>
<dbReference type="AlphaFoldDB" id="A0A8J2I5T0"/>